<dbReference type="Pfam" id="PF01814">
    <property type="entry name" value="Hemerythrin"/>
    <property type="match status" value="1"/>
</dbReference>
<keyword evidence="1" id="KW-0175">Coiled coil</keyword>
<dbReference type="Gene3D" id="1.20.120.520">
    <property type="entry name" value="nmb1532 protein domain like"/>
    <property type="match status" value="1"/>
</dbReference>
<protein>
    <submittedName>
        <fullName evidence="4">Hemerythrin superfamily protein</fullName>
    </submittedName>
</protein>
<dbReference type="PANTHER" id="PTHR35585:SF1">
    <property type="entry name" value="HHE DOMAIN PROTEIN (AFU_ORTHOLOGUE AFUA_4G00730)"/>
    <property type="match status" value="1"/>
</dbReference>
<dbReference type="AlphaFoldDB" id="A0A7Z0EQR4"/>
<dbReference type="InterPro" id="IPR012312">
    <property type="entry name" value="Hemerythrin-like"/>
</dbReference>
<accession>A0A7Z0EQR4</accession>
<evidence type="ECO:0000259" key="3">
    <source>
        <dbReference type="Pfam" id="PF01814"/>
    </source>
</evidence>
<evidence type="ECO:0000313" key="4">
    <source>
        <dbReference type="EMBL" id="NYJ35683.1"/>
    </source>
</evidence>
<proteinExistence type="predicted"/>
<organism evidence="4 5">
    <name type="scientific">Nocardiopsis aegyptia</name>
    <dbReference type="NCBI Taxonomy" id="220378"/>
    <lineage>
        <taxon>Bacteria</taxon>
        <taxon>Bacillati</taxon>
        <taxon>Actinomycetota</taxon>
        <taxon>Actinomycetes</taxon>
        <taxon>Streptosporangiales</taxon>
        <taxon>Nocardiopsidaceae</taxon>
        <taxon>Nocardiopsis</taxon>
    </lineage>
</organism>
<feature type="region of interest" description="Disordered" evidence="2">
    <location>
        <begin position="165"/>
        <end position="188"/>
    </location>
</feature>
<feature type="domain" description="Hemerythrin-like" evidence="3">
    <location>
        <begin position="5"/>
        <end position="119"/>
    </location>
</feature>
<sequence>MAEDAITLITRDHREMERLFDRLENERDQRPRLLDEVEAMLTAHSRAEEDEVYPVVVRTTGEVPQVRHSAEEHQEAEELLGRLRDCEPDSDTFDERLREFVDAVKHHVEEEESEILPALKRAVGQKRVTELGTAFSRRRAEELELFDPASAKIPKQRLYEQARHLDVPNRSKMSKEELAEAVQEARQH</sequence>
<feature type="coiled-coil region" evidence="1">
    <location>
        <begin position="6"/>
        <end position="36"/>
    </location>
</feature>
<comment type="caution">
    <text evidence="4">The sequence shown here is derived from an EMBL/GenBank/DDBJ whole genome shotgun (WGS) entry which is preliminary data.</text>
</comment>
<reference evidence="4 5" key="1">
    <citation type="submission" date="2020-07" db="EMBL/GenBank/DDBJ databases">
        <title>Sequencing the genomes of 1000 actinobacteria strains.</title>
        <authorList>
            <person name="Klenk H.-P."/>
        </authorList>
    </citation>
    <scope>NUCLEOTIDE SEQUENCE [LARGE SCALE GENOMIC DNA]</scope>
    <source>
        <strain evidence="4 5">DSM 44442</strain>
    </source>
</reference>
<dbReference type="Proteomes" id="UP000572051">
    <property type="component" value="Unassembled WGS sequence"/>
</dbReference>
<dbReference type="EMBL" id="JACCFS010000001">
    <property type="protein sequence ID" value="NYJ35683.1"/>
    <property type="molecule type" value="Genomic_DNA"/>
</dbReference>
<name>A0A7Z0EQR4_9ACTN</name>
<evidence type="ECO:0000313" key="5">
    <source>
        <dbReference type="Proteomes" id="UP000572051"/>
    </source>
</evidence>
<evidence type="ECO:0000256" key="1">
    <source>
        <dbReference type="SAM" id="Coils"/>
    </source>
</evidence>
<dbReference type="PANTHER" id="PTHR35585">
    <property type="entry name" value="HHE DOMAIN PROTEIN (AFU_ORTHOLOGUE AFUA_4G00730)"/>
    <property type="match status" value="1"/>
</dbReference>
<gene>
    <name evidence="4" type="ORF">HNR10_003564</name>
</gene>
<evidence type="ECO:0000256" key="2">
    <source>
        <dbReference type="SAM" id="MobiDB-lite"/>
    </source>
</evidence>
<keyword evidence="5" id="KW-1185">Reference proteome</keyword>
<dbReference type="RefSeq" id="WP_179824992.1">
    <property type="nucleotide sequence ID" value="NZ_JACCFS010000001.1"/>
</dbReference>